<dbReference type="Pfam" id="PF00486">
    <property type="entry name" value="Trans_reg_C"/>
    <property type="match status" value="1"/>
</dbReference>
<dbReference type="HOGENOM" id="CLU_1033776_0_0_5"/>
<feature type="domain" description="OmpR/PhoB-type" evidence="3">
    <location>
        <begin position="182"/>
        <end position="249"/>
    </location>
</feature>
<protein>
    <submittedName>
        <fullName evidence="4">Response regulator receiver domain protein (CheY-like)</fullName>
    </submittedName>
</protein>
<dbReference type="GO" id="GO:0000160">
    <property type="term" value="P:phosphorelay signal transduction system"/>
    <property type="evidence" value="ECO:0007669"/>
    <property type="project" value="InterPro"/>
</dbReference>
<proteinExistence type="predicted"/>
<dbReference type="SUPFAM" id="SSF46894">
    <property type="entry name" value="C-terminal effector domain of the bipartite response regulators"/>
    <property type="match status" value="1"/>
</dbReference>
<gene>
    <name evidence="4" type="ordered locus">Saro_1274</name>
</gene>
<evidence type="ECO:0000256" key="1">
    <source>
        <dbReference type="ARBA" id="ARBA00023125"/>
    </source>
</evidence>
<organism evidence="4 5">
    <name type="scientific">Novosphingobium aromaticivorans (strain ATCC 700278 / DSM 12444 / CCUG 56034 / CIP 105152 / NBRC 16084 / F199)</name>
    <dbReference type="NCBI Taxonomy" id="279238"/>
    <lineage>
        <taxon>Bacteria</taxon>
        <taxon>Pseudomonadati</taxon>
        <taxon>Pseudomonadota</taxon>
        <taxon>Alphaproteobacteria</taxon>
        <taxon>Sphingomonadales</taxon>
        <taxon>Sphingomonadaceae</taxon>
        <taxon>Novosphingobium</taxon>
    </lineage>
</organism>
<dbReference type="RefSeq" id="WP_011444932.1">
    <property type="nucleotide sequence ID" value="NC_007794.1"/>
</dbReference>
<evidence type="ECO:0000259" key="3">
    <source>
        <dbReference type="Pfam" id="PF00486"/>
    </source>
</evidence>
<sequence length="269" mass="29982">MSSPPIQIRTSPPTGSTGVRPIRLHAAPRGDNDRIRAEVAGRIFYFGNASDTPEIAHAKRLCNSAYVAKISDDYTAFVDDAKNYYNTVFVVGTDPARVRKFLRTYRPLFMRKAKIALVKESRPRSRAQMLNTGFDDVFDLDTHPLEASVRLDAILGRVAHSHAAETFDDVLKTHMRFYADTKLLEREVRILALLIANRGMPVRKHLLTASTKSPHKSITPKSLQVLISGLRGKLKPNFRIVSHGASGYSFEEVSAVAERLATATRAETH</sequence>
<dbReference type="GO" id="GO:0003677">
    <property type="term" value="F:DNA binding"/>
    <property type="evidence" value="ECO:0007669"/>
    <property type="project" value="UniProtKB-KW"/>
</dbReference>
<dbReference type="KEGG" id="nar:Saro_1274"/>
<dbReference type="InterPro" id="IPR016032">
    <property type="entry name" value="Sig_transdc_resp-reg_C-effctor"/>
</dbReference>
<dbReference type="AlphaFoldDB" id="Q2G8V5"/>
<dbReference type="Gene3D" id="1.10.10.10">
    <property type="entry name" value="Winged helix-like DNA-binding domain superfamily/Winged helix DNA-binding domain"/>
    <property type="match status" value="1"/>
</dbReference>
<feature type="region of interest" description="Disordered" evidence="2">
    <location>
        <begin position="1"/>
        <end position="24"/>
    </location>
</feature>
<evidence type="ECO:0000313" key="4">
    <source>
        <dbReference type="EMBL" id="ABD25718.1"/>
    </source>
</evidence>
<dbReference type="STRING" id="279238.Saro_1274"/>
<dbReference type="GO" id="GO:0006355">
    <property type="term" value="P:regulation of DNA-templated transcription"/>
    <property type="evidence" value="ECO:0007669"/>
    <property type="project" value="InterPro"/>
</dbReference>
<dbReference type="Proteomes" id="UP000009134">
    <property type="component" value="Chromosome"/>
</dbReference>
<name>Q2G8V5_NOVAD</name>
<dbReference type="InterPro" id="IPR036388">
    <property type="entry name" value="WH-like_DNA-bd_sf"/>
</dbReference>
<feature type="compositionally biased region" description="Polar residues" evidence="2">
    <location>
        <begin position="1"/>
        <end position="17"/>
    </location>
</feature>
<dbReference type="EMBL" id="CP000248">
    <property type="protein sequence ID" value="ABD25718.1"/>
    <property type="molecule type" value="Genomic_DNA"/>
</dbReference>
<evidence type="ECO:0000256" key="2">
    <source>
        <dbReference type="SAM" id="MobiDB-lite"/>
    </source>
</evidence>
<reference evidence="5" key="1">
    <citation type="submission" date="2006-01" db="EMBL/GenBank/DDBJ databases">
        <title>Complete sequence of Novosphingobium aromaticivorans DSM 12444.</title>
        <authorList>
            <consortium name="US DOE Joint Genome Institute"/>
            <person name="Copeland A."/>
            <person name="Lucas S."/>
            <person name="Lapidus A."/>
            <person name="Barry K."/>
            <person name="Detter J.C."/>
            <person name="Glavina T."/>
            <person name="Hammon N."/>
            <person name="Israni S."/>
            <person name="Pitluck S."/>
            <person name="Chain P."/>
            <person name="Malfatti S."/>
            <person name="Shin M."/>
            <person name="Vergez L."/>
            <person name="Schmutz J."/>
            <person name="Larimer F."/>
            <person name="Land M."/>
            <person name="Kyrpides N."/>
            <person name="Ivanova N."/>
            <person name="Fredrickson J."/>
            <person name="Balkwill D."/>
            <person name="Romine M.F."/>
            <person name="Richardson P."/>
        </authorList>
    </citation>
    <scope>NUCLEOTIDE SEQUENCE [LARGE SCALE GENOMIC DNA]</scope>
    <source>
        <strain evidence="5">ATCC 700278 / DSM 12444 / CCUG 56034 / CIP 105152 / NBRC 16084 / F199</strain>
    </source>
</reference>
<evidence type="ECO:0000313" key="5">
    <source>
        <dbReference type="Proteomes" id="UP000009134"/>
    </source>
</evidence>
<accession>Q2G8V5</accession>
<keyword evidence="1" id="KW-0238">DNA-binding</keyword>
<dbReference type="InterPro" id="IPR001867">
    <property type="entry name" value="OmpR/PhoB-type_DNA-bd"/>
</dbReference>
<keyword evidence="5" id="KW-1185">Reference proteome</keyword>